<reference evidence="8 9" key="1">
    <citation type="submission" date="2015-03" db="EMBL/GenBank/DDBJ databases">
        <authorList>
            <person name="Lepp D."/>
            <person name="Hassan Y.I."/>
            <person name="Li X.-Z."/>
            <person name="Zhou T."/>
        </authorList>
    </citation>
    <scope>NUCLEOTIDE SEQUENCE [LARGE SCALE GENOMIC DNA]</scope>
    <source>
        <strain evidence="8 9">E84</strain>
    </source>
</reference>
<feature type="transmembrane region" description="Helical" evidence="6">
    <location>
        <begin position="152"/>
        <end position="171"/>
    </location>
</feature>
<dbReference type="Gene3D" id="1.10.3730.20">
    <property type="match status" value="1"/>
</dbReference>
<dbReference type="GO" id="GO:0016020">
    <property type="term" value="C:membrane"/>
    <property type="evidence" value="ECO:0007669"/>
    <property type="project" value="UniProtKB-SubCell"/>
</dbReference>
<accession>A0A0F5Q4N2</accession>
<name>A0A0F5Q4N2_9HYPH</name>
<feature type="transmembrane region" description="Helical" evidence="6">
    <location>
        <begin position="183"/>
        <end position="203"/>
    </location>
</feature>
<evidence type="ECO:0000256" key="4">
    <source>
        <dbReference type="ARBA" id="ARBA00022989"/>
    </source>
</evidence>
<dbReference type="PATRIC" id="fig|1293439.3.peg.3266"/>
<evidence type="ECO:0000256" key="2">
    <source>
        <dbReference type="ARBA" id="ARBA00009853"/>
    </source>
</evidence>
<dbReference type="SUPFAM" id="SSF103481">
    <property type="entry name" value="Multidrug resistance efflux transporter EmrE"/>
    <property type="match status" value="2"/>
</dbReference>
<dbReference type="AlphaFoldDB" id="A0A0F5Q4N2"/>
<protein>
    <recommendedName>
        <fullName evidence="7">EamA domain-containing protein</fullName>
    </recommendedName>
</protein>
<evidence type="ECO:0000259" key="7">
    <source>
        <dbReference type="Pfam" id="PF00892"/>
    </source>
</evidence>
<feature type="transmembrane region" description="Helical" evidence="6">
    <location>
        <begin position="209"/>
        <end position="230"/>
    </location>
</feature>
<comment type="caution">
    <text evidence="8">The sequence shown here is derived from an EMBL/GenBank/DDBJ whole genome shotgun (WGS) entry which is preliminary data.</text>
</comment>
<evidence type="ECO:0000256" key="6">
    <source>
        <dbReference type="SAM" id="Phobius"/>
    </source>
</evidence>
<dbReference type="OrthoDB" id="7818056at2"/>
<feature type="domain" description="EamA" evidence="7">
    <location>
        <begin position="6"/>
        <end position="136"/>
    </location>
</feature>
<feature type="transmembrane region" description="Helical" evidence="6">
    <location>
        <begin position="121"/>
        <end position="140"/>
    </location>
</feature>
<feature type="transmembrane region" description="Helical" evidence="6">
    <location>
        <begin position="265"/>
        <end position="285"/>
    </location>
</feature>
<dbReference type="RefSeq" id="WP_046140541.1">
    <property type="nucleotide sequence ID" value="NZ_LANJ01000045.1"/>
</dbReference>
<evidence type="ECO:0000256" key="5">
    <source>
        <dbReference type="ARBA" id="ARBA00023136"/>
    </source>
</evidence>
<dbReference type="InterPro" id="IPR000620">
    <property type="entry name" value="EamA_dom"/>
</dbReference>
<gene>
    <name evidence="8" type="ORF">WH87_16020</name>
</gene>
<proteinExistence type="inferred from homology"/>
<keyword evidence="9" id="KW-1185">Reference proteome</keyword>
<dbReference type="STRING" id="1293439.WH87_16020"/>
<dbReference type="EMBL" id="LANJ01000045">
    <property type="protein sequence ID" value="KKC35561.1"/>
    <property type="molecule type" value="Genomic_DNA"/>
</dbReference>
<evidence type="ECO:0000313" key="9">
    <source>
        <dbReference type="Proteomes" id="UP000033411"/>
    </source>
</evidence>
<comment type="similarity">
    <text evidence="2">Belongs to the drug/metabolite transporter (DMT) superfamily. 10 TMS drug/metabolite exporter (DME) (TC 2.A.7.3) family.</text>
</comment>
<keyword evidence="4 6" id="KW-1133">Transmembrane helix</keyword>
<feature type="transmembrane region" description="Helical" evidence="6">
    <location>
        <begin position="237"/>
        <end position="259"/>
    </location>
</feature>
<keyword evidence="5 6" id="KW-0472">Membrane</keyword>
<organism evidence="8 9">
    <name type="scientific">Devosia epidermidihirudinis</name>
    <dbReference type="NCBI Taxonomy" id="1293439"/>
    <lineage>
        <taxon>Bacteria</taxon>
        <taxon>Pseudomonadati</taxon>
        <taxon>Pseudomonadota</taxon>
        <taxon>Alphaproteobacteria</taxon>
        <taxon>Hyphomicrobiales</taxon>
        <taxon>Devosiaceae</taxon>
        <taxon>Devosia</taxon>
    </lineage>
</organism>
<dbReference type="InterPro" id="IPR037185">
    <property type="entry name" value="EmrE-like"/>
</dbReference>
<dbReference type="Pfam" id="PF00892">
    <property type="entry name" value="EamA"/>
    <property type="match status" value="2"/>
</dbReference>
<evidence type="ECO:0000256" key="3">
    <source>
        <dbReference type="ARBA" id="ARBA00022692"/>
    </source>
</evidence>
<feature type="domain" description="EamA" evidence="7">
    <location>
        <begin position="156"/>
        <end position="282"/>
    </location>
</feature>
<dbReference type="Proteomes" id="UP000033411">
    <property type="component" value="Unassembled WGS sequence"/>
</dbReference>
<keyword evidence="3 6" id="KW-0812">Transmembrane</keyword>
<feature type="transmembrane region" description="Helical" evidence="6">
    <location>
        <begin position="92"/>
        <end position="114"/>
    </location>
</feature>
<evidence type="ECO:0000256" key="1">
    <source>
        <dbReference type="ARBA" id="ARBA00004141"/>
    </source>
</evidence>
<feature type="transmembrane region" description="Helical" evidence="6">
    <location>
        <begin position="38"/>
        <end position="57"/>
    </location>
</feature>
<evidence type="ECO:0000313" key="8">
    <source>
        <dbReference type="EMBL" id="KKC35561.1"/>
    </source>
</evidence>
<comment type="subcellular location">
    <subcellularLocation>
        <location evidence="1">Membrane</location>
        <topology evidence="1">Multi-pass membrane protein</topology>
    </subcellularLocation>
</comment>
<dbReference type="PANTHER" id="PTHR22911:SF6">
    <property type="entry name" value="SOLUTE CARRIER FAMILY 35 MEMBER G1"/>
    <property type="match status" value="1"/>
</dbReference>
<feature type="transmembrane region" description="Helical" evidence="6">
    <location>
        <begin position="69"/>
        <end position="86"/>
    </location>
</feature>
<sequence>MAAPNGVAMAAIGIAFMCGMDAVAKALGAELSTFQIVFVRYLGAALWLALWIVISKGTWPRRSDLPRQAIRAVLLFLTATMFFYAVGQLPIAMVAALGMTAPLYVTLLGALIFAEPIHVRGWIALALGAAGAAIIVLTGASFNAVNGLGHPLAWAAALLAPVTYAVLLVVLKHHASREAPDTMTMGQSLIAAIIALPFAFGAVPQMSTHTMGLVALIGLLGAVGFLLLINGLKKIPVSVFAVIDYTGLLWAATFGVVFFHEIPGIQLWIGGALIVAACAITSAPAKQTATP</sequence>
<dbReference type="PANTHER" id="PTHR22911">
    <property type="entry name" value="ACYL-MALONYL CONDENSING ENZYME-RELATED"/>
    <property type="match status" value="1"/>
</dbReference>